<dbReference type="InterPro" id="IPR003959">
    <property type="entry name" value="ATPase_AAA_core"/>
</dbReference>
<proteinExistence type="inferred from homology"/>
<keyword evidence="3" id="KW-0067">ATP-binding</keyword>
<dbReference type="Pfam" id="PF00004">
    <property type="entry name" value="AAA"/>
    <property type="match status" value="1"/>
</dbReference>
<gene>
    <name evidence="5" type="ORF">BROSI_A1795</name>
</gene>
<comment type="caution">
    <text evidence="5">The sequence shown here is derived from an EMBL/GenBank/DDBJ whole genome shotgun (WGS) entry which is preliminary data.</text>
</comment>
<dbReference type="RefSeq" id="WP_052563342.1">
    <property type="nucleotide sequence ID" value="NZ_BAFN01000001.1"/>
</dbReference>
<organism evidence="5 6">
    <name type="scientific">Candidatus Brocadia sinica JPN1</name>
    <dbReference type="NCBI Taxonomy" id="1197129"/>
    <lineage>
        <taxon>Bacteria</taxon>
        <taxon>Pseudomonadati</taxon>
        <taxon>Planctomycetota</taxon>
        <taxon>Candidatus Brocadiia</taxon>
        <taxon>Candidatus Brocadiales</taxon>
        <taxon>Candidatus Brocadiaceae</taxon>
        <taxon>Candidatus Brocadia</taxon>
    </lineage>
</organism>
<dbReference type="Gene3D" id="3.40.50.300">
    <property type="entry name" value="P-loop containing nucleotide triphosphate hydrolases"/>
    <property type="match status" value="2"/>
</dbReference>
<evidence type="ECO:0000313" key="6">
    <source>
        <dbReference type="Proteomes" id="UP000032309"/>
    </source>
</evidence>
<dbReference type="Gene3D" id="1.10.8.60">
    <property type="match status" value="1"/>
</dbReference>
<evidence type="ECO:0000256" key="2">
    <source>
        <dbReference type="ARBA" id="ARBA00022741"/>
    </source>
</evidence>
<dbReference type="EMBL" id="BAFN01000001">
    <property type="protein sequence ID" value="GAN33278.1"/>
    <property type="molecule type" value="Genomic_DNA"/>
</dbReference>
<protein>
    <recommendedName>
        <fullName evidence="4">AAA+ ATPase domain-containing protein</fullName>
    </recommendedName>
</protein>
<evidence type="ECO:0000256" key="3">
    <source>
        <dbReference type="ARBA" id="ARBA00022840"/>
    </source>
</evidence>
<keyword evidence="2" id="KW-0547">Nucleotide-binding</keyword>
<dbReference type="PANTHER" id="PTHR23073">
    <property type="entry name" value="26S PROTEASOME REGULATORY SUBUNIT"/>
    <property type="match status" value="1"/>
</dbReference>
<dbReference type="CDD" id="cd19481">
    <property type="entry name" value="RecA-like_protease"/>
    <property type="match status" value="1"/>
</dbReference>
<dbReference type="InterPro" id="IPR050221">
    <property type="entry name" value="26S_Proteasome_ATPase"/>
</dbReference>
<evidence type="ECO:0000313" key="5">
    <source>
        <dbReference type="EMBL" id="GAN33278.1"/>
    </source>
</evidence>
<evidence type="ECO:0000256" key="1">
    <source>
        <dbReference type="ARBA" id="ARBA00006914"/>
    </source>
</evidence>
<dbReference type="Pfam" id="PF22977">
    <property type="entry name" value="WHD"/>
    <property type="match status" value="1"/>
</dbReference>
<name>A0ABQ0JWZ5_9BACT</name>
<sequence>MTVQQKKDKNREMSFYKNNYEHLADELKKLDLLIQLRTAAFRLKIQAMQKTAASQHMYISHEEVDWLLSQNDPFVADHPDLQKIRNQLEILQNEINTRVNTTIERGVFLALPKLASLFGLSPFELQTVIICLAPELHRKYDKLYAYLQDDITRKKPSVDLVLDLLCETEVDRWRARTIFSGHASLFRAGILHMTDDPQSPSGSSGLARFLKLDPRILNFLLGNNSIDARLVGVAQVYNPPSTMDHVLVDPLIKTELLNFARNHFSAQKAVKKRLVFYFHGPYGVGKRDLALGICGQLNCPMLCLDMDLLLAHGSDVETLLRPAFREGLLLQAALYLGDTDVLLKEDDKAKSFFKKLAKVVEEYGWLTFLAGEKPWSSRGIFEHTTFHVIKLPVPDVPLRVMAWEKALKNQSVGTGKEFAAQLANQFRLTPGQICDAAEFAQNYRASKNGQDEITLPDLYTACRNQTNQKLSELAVKIEPHYSWEDIILPEDKVAQLKEICSQVKHHYRVFGEWGFDQKLSHGKGLSVLFSGPPGTGKTMAAEVIAHELQLDLYKIDLSGVVSKYIGETEKNLSKIFQEAETGNAILFFDEADALFGKRTEVSDAHDRYANIETSYLLQKMEEYEGIVILATNLRENIDEAFTRRIRFIVEFPFPDEASRRRIWQTHFPKKAPLGEGIDYEFLAKQLQIAGGNIKNIVLNAAFLAAENGGIIGMEHILHGVKREFEKIGKLWSKKELNKFLNSKSGGRP</sequence>
<dbReference type="SMART" id="SM00382">
    <property type="entry name" value="AAA"/>
    <property type="match status" value="1"/>
</dbReference>
<accession>A0ABQ0JWZ5</accession>
<reference evidence="6" key="1">
    <citation type="journal article" date="2015" name="Genome Announc.">
        <title>Draft Genome Sequence of an Anaerobic Ammonium-Oxidizing Bacterium, "Candidatus Brocadia sinica".</title>
        <authorList>
            <person name="Oshiki M."/>
            <person name="Shinyako-Hata K."/>
            <person name="Satoh H."/>
            <person name="Okabe S."/>
        </authorList>
    </citation>
    <scope>NUCLEOTIDE SEQUENCE [LARGE SCALE GENOMIC DNA]</scope>
    <source>
        <strain evidence="6">JPN1</strain>
    </source>
</reference>
<dbReference type="InterPro" id="IPR003593">
    <property type="entry name" value="AAA+_ATPase"/>
</dbReference>
<dbReference type="SUPFAM" id="SSF52540">
    <property type="entry name" value="P-loop containing nucleoside triphosphate hydrolases"/>
    <property type="match status" value="2"/>
</dbReference>
<dbReference type="Proteomes" id="UP000032309">
    <property type="component" value="Unassembled WGS sequence"/>
</dbReference>
<comment type="similarity">
    <text evidence="1">Belongs to the AAA ATPase family.</text>
</comment>
<evidence type="ECO:0000259" key="4">
    <source>
        <dbReference type="SMART" id="SM00382"/>
    </source>
</evidence>
<keyword evidence="6" id="KW-1185">Reference proteome</keyword>
<dbReference type="InterPro" id="IPR054472">
    <property type="entry name" value="WHD"/>
</dbReference>
<feature type="domain" description="AAA+ ATPase" evidence="4">
    <location>
        <begin position="523"/>
        <end position="655"/>
    </location>
</feature>
<dbReference type="InterPro" id="IPR027417">
    <property type="entry name" value="P-loop_NTPase"/>
</dbReference>